<dbReference type="InterPro" id="IPR001845">
    <property type="entry name" value="HTH_ArsR_DNA-bd_dom"/>
</dbReference>
<accession>A0ABR7N770</accession>
<keyword evidence="3" id="KW-0804">Transcription</keyword>
<feature type="domain" description="HTH arsR-type" evidence="4">
    <location>
        <begin position="1"/>
        <end position="87"/>
    </location>
</feature>
<dbReference type="InterPro" id="IPR036390">
    <property type="entry name" value="WH_DNA-bd_sf"/>
</dbReference>
<dbReference type="Gene3D" id="1.10.10.10">
    <property type="entry name" value="Winged helix-like DNA-binding domain superfamily/Winged helix DNA-binding domain"/>
    <property type="match status" value="1"/>
</dbReference>
<keyword evidence="2" id="KW-0238">DNA-binding</keyword>
<sequence length="87" mass="9934">MAFADTFKALSDPVRREILQLLKSGRLSAGEIGSHFDMTGATVSYHLKILKKADLVWETKVKNYVYYELNTSVVEELLLWLKDLKGE</sequence>
<dbReference type="Pfam" id="PF12840">
    <property type="entry name" value="HTH_20"/>
    <property type="match status" value="1"/>
</dbReference>
<dbReference type="NCBIfam" id="NF033789">
    <property type="entry name" value="repress_SdpR"/>
    <property type="match status" value="1"/>
</dbReference>
<evidence type="ECO:0000256" key="2">
    <source>
        <dbReference type="ARBA" id="ARBA00023125"/>
    </source>
</evidence>
<evidence type="ECO:0000259" key="4">
    <source>
        <dbReference type="PROSITE" id="PS50987"/>
    </source>
</evidence>
<proteinExistence type="predicted"/>
<dbReference type="PROSITE" id="PS50987">
    <property type="entry name" value="HTH_ARSR_2"/>
    <property type="match status" value="1"/>
</dbReference>
<gene>
    <name evidence="5" type="ORF">H8716_00965</name>
</gene>
<keyword evidence="6" id="KW-1185">Reference proteome</keyword>
<dbReference type="EMBL" id="JACRSZ010000001">
    <property type="protein sequence ID" value="MBC8571662.1"/>
    <property type="molecule type" value="Genomic_DNA"/>
</dbReference>
<name>A0ABR7N770_9FIRM</name>
<comment type="caution">
    <text evidence="5">The sequence shown here is derived from an EMBL/GenBank/DDBJ whole genome shotgun (WGS) entry which is preliminary data.</text>
</comment>
<dbReference type="PANTHER" id="PTHR33154:SF33">
    <property type="entry name" value="TRANSCRIPTIONAL REPRESSOR SDPR"/>
    <property type="match status" value="1"/>
</dbReference>
<dbReference type="CDD" id="cd00090">
    <property type="entry name" value="HTH_ARSR"/>
    <property type="match status" value="1"/>
</dbReference>
<dbReference type="PRINTS" id="PR00778">
    <property type="entry name" value="HTHARSR"/>
</dbReference>
<keyword evidence="1" id="KW-0805">Transcription regulation</keyword>
<dbReference type="RefSeq" id="WP_249306610.1">
    <property type="nucleotide sequence ID" value="NZ_JACRSZ010000001.1"/>
</dbReference>
<dbReference type="InterPro" id="IPR047796">
    <property type="entry name" value="SdpR-like_repress"/>
</dbReference>
<evidence type="ECO:0000313" key="6">
    <source>
        <dbReference type="Proteomes" id="UP000657421"/>
    </source>
</evidence>
<evidence type="ECO:0000313" key="5">
    <source>
        <dbReference type="EMBL" id="MBC8571662.1"/>
    </source>
</evidence>
<organism evidence="5 6">
    <name type="scientific">Jingyaoa shaoxingensis</name>
    <dbReference type="NCBI Taxonomy" id="2763671"/>
    <lineage>
        <taxon>Bacteria</taxon>
        <taxon>Bacillati</taxon>
        <taxon>Bacillota</taxon>
        <taxon>Clostridia</taxon>
        <taxon>Lachnospirales</taxon>
        <taxon>Lachnospiraceae</taxon>
        <taxon>Jingyaoa</taxon>
    </lineage>
</organism>
<dbReference type="InterPro" id="IPR036388">
    <property type="entry name" value="WH-like_DNA-bd_sf"/>
</dbReference>
<dbReference type="InterPro" id="IPR011991">
    <property type="entry name" value="ArsR-like_HTH"/>
</dbReference>
<protein>
    <submittedName>
        <fullName evidence="5">Winged helix-turn-helix transcriptional regulator</fullName>
    </submittedName>
</protein>
<evidence type="ECO:0000256" key="1">
    <source>
        <dbReference type="ARBA" id="ARBA00023015"/>
    </source>
</evidence>
<dbReference type="InterPro" id="IPR051081">
    <property type="entry name" value="HTH_MetalResp_TranReg"/>
</dbReference>
<dbReference type="NCBIfam" id="NF033788">
    <property type="entry name" value="HTH_metalloreg"/>
    <property type="match status" value="1"/>
</dbReference>
<dbReference type="SMART" id="SM00418">
    <property type="entry name" value="HTH_ARSR"/>
    <property type="match status" value="1"/>
</dbReference>
<reference evidence="5 6" key="1">
    <citation type="submission" date="2020-08" db="EMBL/GenBank/DDBJ databases">
        <title>Genome public.</title>
        <authorList>
            <person name="Liu C."/>
            <person name="Sun Q."/>
        </authorList>
    </citation>
    <scope>NUCLEOTIDE SEQUENCE [LARGE SCALE GENOMIC DNA]</scope>
    <source>
        <strain evidence="5 6">NSJ-46</strain>
    </source>
</reference>
<dbReference type="SUPFAM" id="SSF46785">
    <property type="entry name" value="Winged helix' DNA-binding domain"/>
    <property type="match status" value="1"/>
</dbReference>
<dbReference type="PANTHER" id="PTHR33154">
    <property type="entry name" value="TRANSCRIPTIONAL REGULATOR, ARSR FAMILY"/>
    <property type="match status" value="1"/>
</dbReference>
<dbReference type="Proteomes" id="UP000657421">
    <property type="component" value="Unassembled WGS sequence"/>
</dbReference>
<evidence type="ECO:0000256" key="3">
    <source>
        <dbReference type="ARBA" id="ARBA00023163"/>
    </source>
</evidence>